<proteinExistence type="inferred from homology"/>
<dbReference type="SUPFAM" id="SSF48264">
    <property type="entry name" value="Cytochrome P450"/>
    <property type="match status" value="1"/>
</dbReference>
<evidence type="ECO:0000313" key="17">
    <source>
        <dbReference type="EMBL" id="NOV33046.1"/>
    </source>
</evidence>
<organism evidence="17">
    <name type="scientific">Rhipicephalus microplus</name>
    <name type="common">Cattle tick</name>
    <name type="synonym">Boophilus microplus</name>
    <dbReference type="NCBI Taxonomy" id="6941"/>
    <lineage>
        <taxon>Eukaryota</taxon>
        <taxon>Metazoa</taxon>
        <taxon>Ecdysozoa</taxon>
        <taxon>Arthropoda</taxon>
        <taxon>Chelicerata</taxon>
        <taxon>Arachnida</taxon>
        <taxon>Acari</taxon>
        <taxon>Parasitiformes</taxon>
        <taxon>Ixodida</taxon>
        <taxon>Ixodoidea</taxon>
        <taxon>Ixodidae</taxon>
        <taxon>Rhipicephalinae</taxon>
        <taxon>Rhipicephalus</taxon>
        <taxon>Boophilus</taxon>
    </lineage>
</organism>
<dbReference type="GO" id="GO:0016705">
    <property type="term" value="F:oxidoreductase activity, acting on paired donors, with incorporation or reduction of molecular oxygen"/>
    <property type="evidence" value="ECO:0007669"/>
    <property type="project" value="InterPro"/>
</dbReference>
<dbReference type="GO" id="GO:0005506">
    <property type="term" value="F:iron ion binding"/>
    <property type="evidence" value="ECO:0007669"/>
    <property type="project" value="InterPro"/>
</dbReference>
<keyword evidence="6 13" id="KW-0479">Metal-binding</keyword>
<evidence type="ECO:0000256" key="13">
    <source>
        <dbReference type="PIRSR" id="PIRSR602401-1"/>
    </source>
</evidence>
<protein>
    <submittedName>
        <fullName evidence="17">Putative cytochrome</fullName>
    </submittedName>
</protein>
<comment type="subcellular location">
    <subcellularLocation>
        <location evidence="3">Endoplasmic reticulum membrane</location>
        <topology evidence="3">Peripheral membrane protein</topology>
    </subcellularLocation>
    <subcellularLocation>
        <location evidence="2">Microsome membrane</location>
        <topology evidence="2">Peripheral membrane protein</topology>
    </subcellularLocation>
</comment>
<name>A0A6M2CHE1_RHIMP</name>
<dbReference type="PROSITE" id="PS00086">
    <property type="entry name" value="CYTOCHROME_P450"/>
    <property type="match status" value="1"/>
</dbReference>
<dbReference type="InterPro" id="IPR017972">
    <property type="entry name" value="Cyt_P450_CS"/>
</dbReference>
<dbReference type="InterPro" id="IPR050476">
    <property type="entry name" value="Insect_CytP450_Detox"/>
</dbReference>
<evidence type="ECO:0000256" key="1">
    <source>
        <dbReference type="ARBA" id="ARBA00001971"/>
    </source>
</evidence>
<dbReference type="GO" id="GO:0004497">
    <property type="term" value="F:monooxygenase activity"/>
    <property type="evidence" value="ECO:0007669"/>
    <property type="project" value="UniProtKB-KW"/>
</dbReference>
<keyword evidence="16" id="KW-1133">Transmembrane helix</keyword>
<comment type="similarity">
    <text evidence="4 14">Belongs to the cytochrome P450 family.</text>
</comment>
<evidence type="ECO:0000256" key="8">
    <source>
        <dbReference type="ARBA" id="ARBA00022848"/>
    </source>
</evidence>
<keyword evidence="5 13" id="KW-0349">Heme</keyword>
<keyword evidence="12 16" id="KW-0472">Membrane</keyword>
<keyword evidence="11 14" id="KW-0503">Monooxygenase</keyword>
<evidence type="ECO:0000256" key="6">
    <source>
        <dbReference type="ARBA" id="ARBA00022723"/>
    </source>
</evidence>
<dbReference type="InterPro" id="IPR036396">
    <property type="entry name" value="Cyt_P450_sf"/>
</dbReference>
<dbReference type="Gene3D" id="1.10.630.10">
    <property type="entry name" value="Cytochrome P450"/>
    <property type="match status" value="1"/>
</dbReference>
<comment type="cofactor">
    <cofactor evidence="1 13">
        <name>heme</name>
        <dbReference type="ChEBI" id="CHEBI:30413"/>
    </cofactor>
</comment>
<dbReference type="GO" id="GO:0005789">
    <property type="term" value="C:endoplasmic reticulum membrane"/>
    <property type="evidence" value="ECO:0007669"/>
    <property type="project" value="UniProtKB-SubCell"/>
</dbReference>
<feature type="binding site" description="axial binding residue" evidence="13">
    <location>
        <position position="481"/>
    </location>
    <ligand>
        <name>heme</name>
        <dbReference type="ChEBI" id="CHEBI:30413"/>
    </ligand>
    <ligandPart>
        <name>Fe</name>
        <dbReference type="ChEBI" id="CHEBI:18248"/>
    </ligandPart>
</feature>
<evidence type="ECO:0000256" key="3">
    <source>
        <dbReference type="ARBA" id="ARBA00004406"/>
    </source>
</evidence>
<feature type="compositionally biased region" description="Polar residues" evidence="15">
    <location>
        <begin position="306"/>
        <end position="317"/>
    </location>
</feature>
<dbReference type="VEuPathDB" id="VectorBase:LOC119174259"/>
<evidence type="ECO:0000256" key="12">
    <source>
        <dbReference type="ARBA" id="ARBA00023136"/>
    </source>
</evidence>
<dbReference type="PRINTS" id="PR00463">
    <property type="entry name" value="EP450I"/>
</dbReference>
<sequence length="537" mass="61437">MWELVVATVVLVIVHWLMKRREHFNFFKNLGIPGPTPSIIFGNMWEMYKKSPVKAYREWIDKYGDVVGYFNGYRPVLLVADLELLKQIQIKDFQDFVDRSLLFQAKRPPSPHNKGLLQLTSTRWKEVRSVLTPSFTTNKLKMMSPGVISAVEKLVSKIDRKAETGEEFEVGEMYAALALDVICKSAMGIDYNLQDHPRHRFLLCCRMLFGCAFSFIAVLLTAFPGSAGLLKFINSRWLRYQNSGVHPFIEVQEKCKRIVGQRQQDTSLRQKDLLQLMIDAKESRVDVGSVTSTQLTAGEENEQELPNETTSNTENASGNLSVFNKAVLDDDDITQNAFVVLVAGFETTSNTMSLVTHMLSHHPEVQERMREELFSVLAPDEPITYNTIQKLTYMNCVIQETIRMYPPAFAFVTREAAVDKEYGKIRIPAGTAVMAAVEYIHRDPRYWEEPDKFNPDRFLPENKSLINTMAMQAFGSGPRNCIGMRFAHMELRYTFAHILRKYRLEKTENSEKDPPNIEMNPIILKIKSGVKVRAVPL</sequence>
<dbReference type="InterPro" id="IPR001128">
    <property type="entry name" value="Cyt_P450"/>
</dbReference>
<evidence type="ECO:0000256" key="15">
    <source>
        <dbReference type="SAM" id="MobiDB-lite"/>
    </source>
</evidence>
<dbReference type="GO" id="GO:0020037">
    <property type="term" value="F:heme binding"/>
    <property type="evidence" value="ECO:0007669"/>
    <property type="project" value="InterPro"/>
</dbReference>
<accession>A0A6M2CHE1</accession>
<dbReference type="PRINTS" id="PR00385">
    <property type="entry name" value="P450"/>
</dbReference>
<dbReference type="PANTHER" id="PTHR24292">
    <property type="entry name" value="CYTOCHROME P450"/>
    <property type="match status" value="1"/>
</dbReference>
<evidence type="ECO:0000256" key="2">
    <source>
        <dbReference type="ARBA" id="ARBA00004174"/>
    </source>
</evidence>
<dbReference type="AlphaFoldDB" id="A0A6M2CHE1"/>
<dbReference type="PANTHER" id="PTHR24292:SF102">
    <property type="entry name" value="CYTOCHROME P450 FAMILY-RELATED"/>
    <property type="match status" value="1"/>
</dbReference>
<keyword evidence="16" id="KW-0812">Transmembrane</keyword>
<dbReference type="EMBL" id="GHWJ01000309">
    <property type="protein sequence ID" value="NOV33046.1"/>
    <property type="molecule type" value="Transcribed_RNA"/>
</dbReference>
<feature type="transmembrane region" description="Helical" evidence="16">
    <location>
        <begin position="207"/>
        <end position="230"/>
    </location>
</feature>
<evidence type="ECO:0000256" key="10">
    <source>
        <dbReference type="ARBA" id="ARBA00023004"/>
    </source>
</evidence>
<dbReference type="CDD" id="cd11055">
    <property type="entry name" value="CYP3A-like"/>
    <property type="match status" value="1"/>
</dbReference>
<keyword evidence="9 14" id="KW-0560">Oxidoreductase</keyword>
<keyword evidence="8" id="KW-0492">Microsome</keyword>
<evidence type="ECO:0000256" key="11">
    <source>
        <dbReference type="ARBA" id="ARBA00023033"/>
    </source>
</evidence>
<dbReference type="InterPro" id="IPR002401">
    <property type="entry name" value="Cyt_P450_E_grp-I"/>
</dbReference>
<reference evidence="17" key="1">
    <citation type="submission" date="2019-09" db="EMBL/GenBank/DDBJ databases">
        <title>Organ-specific transcriptomic study of the physiology of the cattle tick, Rhipicephalus microplus.</title>
        <authorList>
            <person name="Tirloni L."/>
            <person name="Braz G."/>
            <person name="Gandara A.C.P."/>
            <person name="Sabadin G.A."/>
            <person name="da Silva R.M."/>
            <person name="Guizzo M.G."/>
            <person name="Machado J.A."/>
            <person name="Costa E.P."/>
            <person name="Gomes H.F."/>
            <person name="Moraes J."/>
            <person name="Mota M.B.S."/>
            <person name="Mesquita R.D."/>
            <person name="Alvarenga P.H."/>
            <person name="Alves F."/>
            <person name="Seixas A."/>
            <person name="da Fonseca R.N."/>
            <person name="Fogaca A."/>
            <person name="Logullo C."/>
            <person name="Tanaka A."/>
            <person name="Daffre S."/>
            <person name="Termignoni C."/>
            <person name="Vaz I.S.Jr."/>
            <person name="Oliveira P.L."/>
            <person name="Ribeiro J.M."/>
        </authorList>
    </citation>
    <scope>NUCLEOTIDE SEQUENCE</scope>
    <source>
        <strain evidence="17">Porto Alegre</strain>
    </source>
</reference>
<evidence type="ECO:0000256" key="4">
    <source>
        <dbReference type="ARBA" id="ARBA00010617"/>
    </source>
</evidence>
<keyword evidence="10 13" id="KW-0408">Iron</keyword>
<evidence type="ECO:0000256" key="7">
    <source>
        <dbReference type="ARBA" id="ARBA00022824"/>
    </source>
</evidence>
<evidence type="ECO:0000256" key="5">
    <source>
        <dbReference type="ARBA" id="ARBA00022617"/>
    </source>
</evidence>
<evidence type="ECO:0000256" key="9">
    <source>
        <dbReference type="ARBA" id="ARBA00023002"/>
    </source>
</evidence>
<dbReference type="Pfam" id="PF00067">
    <property type="entry name" value="p450"/>
    <property type="match status" value="1"/>
</dbReference>
<dbReference type="OrthoDB" id="8251073at2759"/>
<evidence type="ECO:0000256" key="16">
    <source>
        <dbReference type="SAM" id="Phobius"/>
    </source>
</evidence>
<evidence type="ECO:0000256" key="14">
    <source>
        <dbReference type="RuleBase" id="RU000461"/>
    </source>
</evidence>
<keyword evidence="7" id="KW-0256">Endoplasmic reticulum</keyword>
<feature type="region of interest" description="Disordered" evidence="15">
    <location>
        <begin position="289"/>
        <end position="317"/>
    </location>
</feature>